<evidence type="ECO:0000313" key="4">
    <source>
        <dbReference type="EMBL" id="EJZ84563.1"/>
    </source>
</evidence>
<keyword evidence="2" id="KW-0963">Cytoplasm</keyword>
<protein>
    <recommendedName>
        <fullName evidence="2">Ribosome hibernation promoting factor</fullName>
        <shortName evidence="2">HPF</shortName>
    </recommendedName>
</protein>
<dbReference type="NCBIfam" id="TIGR00741">
    <property type="entry name" value="yfiA"/>
    <property type="match status" value="1"/>
</dbReference>
<dbReference type="InterPro" id="IPR034694">
    <property type="entry name" value="HPF_long/plastid"/>
</dbReference>
<dbReference type="HAMAP" id="MF_00839">
    <property type="entry name" value="HPF"/>
    <property type="match status" value="1"/>
</dbReference>
<dbReference type="InterPro" id="IPR036567">
    <property type="entry name" value="RHF-like"/>
</dbReference>
<comment type="subcellular location">
    <subcellularLocation>
        <location evidence="2">Cytoplasm</location>
    </subcellularLocation>
</comment>
<dbReference type="Pfam" id="PF16321">
    <property type="entry name" value="Ribosom_S30AE_C"/>
    <property type="match status" value="1"/>
</dbReference>
<dbReference type="EMBL" id="ADMD01000001">
    <property type="protein sequence ID" value="EJZ84563.1"/>
    <property type="molecule type" value="Genomic_DNA"/>
</dbReference>
<dbReference type="OrthoDB" id="9794975at2"/>
<organism evidence="4 5">
    <name type="scientific">Slackia piriformis YIT 12062</name>
    <dbReference type="NCBI Taxonomy" id="742818"/>
    <lineage>
        <taxon>Bacteria</taxon>
        <taxon>Bacillati</taxon>
        <taxon>Actinomycetota</taxon>
        <taxon>Coriobacteriia</taxon>
        <taxon>Eggerthellales</taxon>
        <taxon>Eggerthellaceae</taxon>
        <taxon>Slackia</taxon>
    </lineage>
</organism>
<evidence type="ECO:0000256" key="1">
    <source>
        <dbReference type="ARBA" id="ARBA00022845"/>
    </source>
</evidence>
<accession>K0YMS3</accession>
<evidence type="ECO:0000256" key="2">
    <source>
        <dbReference type="HAMAP-Rule" id="MF_00839"/>
    </source>
</evidence>
<dbReference type="PANTHER" id="PTHR33231">
    <property type="entry name" value="30S RIBOSOMAL PROTEIN"/>
    <property type="match status" value="1"/>
</dbReference>
<evidence type="ECO:0000259" key="3">
    <source>
        <dbReference type="Pfam" id="PF16321"/>
    </source>
</evidence>
<dbReference type="Gene3D" id="3.30.160.100">
    <property type="entry name" value="Ribosome hibernation promotion factor-like"/>
    <property type="match status" value="1"/>
</dbReference>
<dbReference type="CDD" id="cd00552">
    <property type="entry name" value="RaiA"/>
    <property type="match status" value="1"/>
</dbReference>
<comment type="function">
    <text evidence="2">Required for dimerization of active 70S ribosomes into 100S ribosomes in stationary phase; 100S ribosomes are translationally inactive and sometimes present during exponential growth.</text>
</comment>
<dbReference type="SUPFAM" id="SSF69754">
    <property type="entry name" value="Ribosome binding protein Y (YfiA homologue)"/>
    <property type="match status" value="1"/>
</dbReference>
<comment type="subunit">
    <text evidence="2">Interacts with 100S ribosomes.</text>
</comment>
<dbReference type="PATRIC" id="fig|742818.3.peg.188"/>
<sequence length="188" mass="21390">MDIKVIGRKVTVTDALNDYAIEKIGNAMKVMSLDVADTEVVLRVEKTRAIPCICEVTIRLKGHTIHVEEHEEDMYAAIDVASAKVLRQLRKYKTRVIDHRMRETLKETAPIEATGANFDELMAELSADDEVVRVKEMDFEPMTEEEALIQIDLLGHDFFVYTDRDTNEVNVMYRRTGGGYGLLKPKAE</sequence>
<reference evidence="4 5" key="1">
    <citation type="submission" date="2012-08" db="EMBL/GenBank/DDBJ databases">
        <title>The Genome Sequence of Slackia piriformis YIT 12062.</title>
        <authorList>
            <consortium name="The Broad Institute Genome Sequencing Platform"/>
            <person name="Earl A."/>
            <person name="Ward D."/>
            <person name="Feldgarden M."/>
            <person name="Gevers D."/>
            <person name="Morotomi M."/>
            <person name="Walker B."/>
            <person name="Young S.K."/>
            <person name="Zeng Q."/>
            <person name="Gargeya S."/>
            <person name="Fitzgerald M."/>
            <person name="Haas B."/>
            <person name="Abouelleil A."/>
            <person name="Alvarado L."/>
            <person name="Arachchi H.M."/>
            <person name="Berlin A.M."/>
            <person name="Chapman S.B."/>
            <person name="Goldberg J."/>
            <person name="Griggs A."/>
            <person name="Gujja S."/>
            <person name="Hansen M."/>
            <person name="Howarth C."/>
            <person name="Imamovic A."/>
            <person name="Larimer J."/>
            <person name="McCowen C."/>
            <person name="Montmayeur A."/>
            <person name="Murphy C."/>
            <person name="Neiman D."/>
            <person name="Pearson M."/>
            <person name="Priest M."/>
            <person name="Roberts A."/>
            <person name="Saif S."/>
            <person name="Shea T."/>
            <person name="Sisk P."/>
            <person name="Sykes S."/>
            <person name="Wortman J."/>
            <person name="Nusbaum C."/>
            <person name="Birren B."/>
        </authorList>
    </citation>
    <scope>NUCLEOTIDE SEQUENCE [LARGE SCALE GENOMIC DNA]</scope>
    <source>
        <strain evidence="4 5">YIT 12062</strain>
    </source>
</reference>
<dbReference type="GO" id="GO:0022627">
    <property type="term" value="C:cytosolic small ribosomal subunit"/>
    <property type="evidence" value="ECO:0007669"/>
    <property type="project" value="TreeGrafter"/>
</dbReference>
<dbReference type="GO" id="GO:0045900">
    <property type="term" value="P:negative regulation of translational elongation"/>
    <property type="evidence" value="ECO:0007669"/>
    <property type="project" value="TreeGrafter"/>
</dbReference>
<dbReference type="Gene3D" id="3.30.505.50">
    <property type="entry name" value="Sigma 54 modulation/S30EA ribosomal protein, C-terminal domain"/>
    <property type="match status" value="1"/>
</dbReference>
<dbReference type="eggNOG" id="COG1544">
    <property type="taxonomic scope" value="Bacteria"/>
</dbReference>
<dbReference type="PANTHER" id="PTHR33231:SF1">
    <property type="entry name" value="30S RIBOSOMAL PROTEIN"/>
    <property type="match status" value="1"/>
</dbReference>
<dbReference type="Pfam" id="PF02482">
    <property type="entry name" value="Ribosomal_S30AE"/>
    <property type="match status" value="1"/>
</dbReference>
<dbReference type="FunCoup" id="K0YMS3">
    <property type="interactions" value="94"/>
</dbReference>
<dbReference type="Proteomes" id="UP000006069">
    <property type="component" value="Unassembled WGS sequence"/>
</dbReference>
<dbReference type="InterPro" id="IPR050574">
    <property type="entry name" value="HPF/YfiA_ribosome-assoc"/>
</dbReference>
<comment type="similarity">
    <text evidence="2">Belongs to the HPF/YfiA ribosome-associated protein family. Long HPF subfamily.</text>
</comment>
<evidence type="ECO:0000313" key="5">
    <source>
        <dbReference type="Proteomes" id="UP000006069"/>
    </source>
</evidence>
<dbReference type="GO" id="GO:0043024">
    <property type="term" value="F:ribosomal small subunit binding"/>
    <property type="evidence" value="ECO:0007669"/>
    <property type="project" value="TreeGrafter"/>
</dbReference>
<dbReference type="HOGENOM" id="CLU_071472_0_3_11"/>
<keyword evidence="5" id="KW-1185">Reference proteome</keyword>
<gene>
    <name evidence="2" type="primary">hpf</name>
    <name evidence="4" type="ORF">HMPREF9451_00166</name>
</gene>
<keyword evidence="1 2" id="KW-0810">Translation regulation</keyword>
<dbReference type="InParanoid" id="K0YMS3"/>
<dbReference type="AlphaFoldDB" id="K0YMS3"/>
<dbReference type="InterPro" id="IPR032528">
    <property type="entry name" value="Ribosom_S30AE_C"/>
</dbReference>
<dbReference type="InterPro" id="IPR038416">
    <property type="entry name" value="Ribosom_S30AE_C_sf"/>
</dbReference>
<proteinExistence type="inferred from homology"/>
<comment type="caution">
    <text evidence="4">The sequence shown here is derived from an EMBL/GenBank/DDBJ whole genome shotgun (WGS) entry which is preliminary data.</text>
</comment>
<dbReference type="RefSeq" id="WP_009138404.1">
    <property type="nucleotide sequence ID" value="NZ_JH815198.1"/>
</dbReference>
<name>K0YMS3_9ACTN</name>
<dbReference type="InterPro" id="IPR003489">
    <property type="entry name" value="RHF/RaiA"/>
</dbReference>
<feature type="domain" description="Sigma 54 modulation/S30EA ribosomal protein C-terminal" evidence="3">
    <location>
        <begin position="128"/>
        <end position="182"/>
    </location>
</feature>